<evidence type="ECO:0000313" key="2">
    <source>
        <dbReference type="Proteomes" id="UP001302602"/>
    </source>
</evidence>
<protein>
    <submittedName>
        <fullName evidence="1">Uncharacterized protein</fullName>
    </submittedName>
</protein>
<reference evidence="1" key="2">
    <citation type="submission" date="2023-05" db="EMBL/GenBank/DDBJ databases">
        <authorList>
            <consortium name="Lawrence Berkeley National Laboratory"/>
            <person name="Steindorff A."/>
            <person name="Hensen N."/>
            <person name="Bonometti L."/>
            <person name="Westerberg I."/>
            <person name="Brannstrom I.O."/>
            <person name="Guillou S."/>
            <person name="Cros-Aarteil S."/>
            <person name="Calhoun S."/>
            <person name="Haridas S."/>
            <person name="Kuo A."/>
            <person name="Mondo S."/>
            <person name="Pangilinan J."/>
            <person name="Riley R."/>
            <person name="Labutti K."/>
            <person name="Andreopoulos B."/>
            <person name="Lipzen A."/>
            <person name="Chen C."/>
            <person name="Yanf M."/>
            <person name="Daum C."/>
            <person name="Ng V."/>
            <person name="Clum A."/>
            <person name="Ohm R."/>
            <person name="Martin F."/>
            <person name="Silar P."/>
            <person name="Natvig D."/>
            <person name="Lalanne C."/>
            <person name="Gautier V."/>
            <person name="Ament-Velasquez S.L."/>
            <person name="Kruys A."/>
            <person name="Hutchinson M.I."/>
            <person name="Powell A.J."/>
            <person name="Barry K."/>
            <person name="Miller A.N."/>
            <person name="Grigoriev I.V."/>
            <person name="Debuchy R."/>
            <person name="Gladieux P."/>
            <person name="Thoren M.H."/>
            <person name="Johannesson H."/>
        </authorList>
    </citation>
    <scope>NUCLEOTIDE SEQUENCE</scope>
    <source>
        <strain evidence="1">CBS 731.68</strain>
    </source>
</reference>
<dbReference type="EMBL" id="MU853225">
    <property type="protein sequence ID" value="KAK4125518.1"/>
    <property type="molecule type" value="Genomic_DNA"/>
</dbReference>
<sequence>MTLMCHRFHRLAPPIPYSRLIITLETIINRYDTPTYSWVTWDPPAPTYPSFYQTNPVGRTLHLLHHT</sequence>
<accession>A0AAN6U2Y9</accession>
<dbReference type="AlphaFoldDB" id="A0AAN6U2Y9"/>
<dbReference type="RefSeq" id="XP_062649289.1">
    <property type="nucleotide sequence ID" value="XM_062792303.1"/>
</dbReference>
<reference evidence="1" key="1">
    <citation type="journal article" date="2023" name="Mol. Phylogenet. Evol.">
        <title>Genome-scale phylogeny and comparative genomics of the fungal order Sordariales.</title>
        <authorList>
            <person name="Hensen N."/>
            <person name="Bonometti L."/>
            <person name="Westerberg I."/>
            <person name="Brannstrom I.O."/>
            <person name="Guillou S."/>
            <person name="Cros-Aarteil S."/>
            <person name="Calhoun S."/>
            <person name="Haridas S."/>
            <person name="Kuo A."/>
            <person name="Mondo S."/>
            <person name="Pangilinan J."/>
            <person name="Riley R."/>
            <person name="LaButti K."/>
            <person name="Andreopoulos B."/>
            <person name="Lipzen A."/>
            <person name="Chen C."/>
            <person name="Yan M."/>
            <person name="Daum C."/>
            <person name="Ng V."/>
            <person name="Clum A."/>
            <person name="Steindorff A."/>
            <person name="Ohm R.A."/>
            <person name="Martin F."/>
            <person name="Silar P."/>
            <person name="Natvig D.O."/>
            <person name="Lalanne C."/>
            <person name="Gautier V."/>
            <person name="Ament-Velasquez S.L."/>
            <person name="Kruys A."/>
            <person name="Hutchinson M.I."/>
            <person name="Powell A.J."/>
            <person name="Barry K."/>
            <person name="Miller A.N."/>
            <person name="Grigoriev I.V."/>
            <person name="Debuchy R."/>
            <person name="Gladieux P."/>
            <person name="Hiltunen Thoren M."/>
            <person name="Johannesson H."/>
        </authorList>
    </citation>
    <scope>NUCLEOTIDE SEQUENCE</scope>
    <source>
        <strain evidence="1">CBS 731.68</strain>
    </source>
</reference>
<proteinExistence type="predicted"/>
<organism evidence="1 2">
    <name type="scientific">Parathielavia appendiculata</name>
    <dbReference type="NCBI Taxonomy" id="2587402"/>
    <lineage>
        <taxon>Eukaryota</taxon>
        <taxon>Fungi</taxon>
        <taxon>Dikarya</taxon>
        <taxon>Ascomycota</taxon>
        <taxon>Pezizomycotina</taxon>
        <taxon>Sordariomycetes</taxon>
        <taxon>Sordariomycetidae</taxon>
        <taxon>Sordariales</taxon>
        <taxon>Chaetomiaceae</taxon>
        <taxon>Parathielavia</taxon>
    </lineage>
</organism>
<dbReference type="Proteomes" id="UP001302602">
    <property type="component" value="Unassembled WGS sequence"/>
</dbReference>
<gene>
    <name evidence="1" type="ORF">N657DRAFT_642250</name>
</gene>
<evidence type="ECO:0000313" key="1">
    <source>
        <dbReference type="EMBL" id="KAK4125518.1"/>
    </source>
</evidence>
<dbReference type="GeneID" id="87829072"/>
<name>A0AAN6U2Y9_9PEZI</name>
<comment type="caution">
    <text evidence="1">The sequence shown here is derived from an EMBL/GenBank/DDBJ whole genome shotgun (WGS) entry which is preliminary data.</text>
</comment>
<keyword evidence="2" id="KW-1185">Reference proteome</keyword>